<sequence>DVRLIGGRNANEGRVEVKKGTSWGTVCDDGWEDVDARVVCRQLGFDDGYAVYPPTFPVGSGMISLADVGCSGDEVSLLQCGHSPGIASDCSHQEDAGARCIDRSSG</sequence>
<dbReference type="InterPro" id="IPR001190">
    <property type="entry name" value="SRCR"/>
</dbReference>
<dbReference type="SMART" id="SM00202">
    <property type="entry name" value="SR"/>
    <property type="match status" value="1"/>
</dbReference>
<dbReference type="AlphaFoldDB" id="R7U1G4"/>
<feature type="domain" description="SRCR" evidence="5">
    <location>
        <begin position="2"/>
        <end position="101"/>
    </location>
</feature>
<proteinExistence type="predicted"/>
<accession>R7U1G4</accession>
<dbReference type="EMBL" id="AMQN01009879">
    <property type="status" value="NOT_ANNOTATED_CDS"/>
    <property type="molecule type" value="Genomic_DNA"/>
</dbReference>
<reference evidence="7" key="3">
    <citation type="submission" date="2015-06" db="UniProtKB">
        <authorList>
            <consortium name="EnsemblMetazoa"/>
        </authorList>
    </citation>
    <scope>IDENTIFICATION</scope>
</reference>
<reference evidence="6 8" key="2">
    <citation type="journal article" date="2013" name="Nature">
        <title>Insights into bilaterian evolution from three spiralian genomes.</title>
        <authorList>
            <person name="Simakov O."/>
            <person name="Marletaz F."/>
            <person name="Cho S.J."/>
            <person name="Edsinger-Gonzales E."/>
            <person name="Havlak P."/>
            <person name="Hellsten U."/>
            <person name="Kuo D.H."/>
            <person name="Larsson T."/>
            <person name="Lv J."/>
            <person name="Arendt D."/>
            <person name="Savage R."/>
            <person name="Osoegawa K."/>
            <person name="de Jong P."/>
            <person name="Grimwood J."/>
            <person name="Chapman J.A."/>
            <person name="Shapiro H."/>
            <person name="Aerts A."/>
            <person name="Otillar R.P."/>
            <person name="Terry A.Y."/>
            <person name="Boore J.L."/>
            <person name="Grigoriev I.V."/>
            <person name="Lindberg D.R."/>
            <person name="Seaver E.C."/>
            <person name="Weisblat D.A."/>
            <person name="Putnam N.H."/>
            <person name="Rokhsar D.S."/>
        </authorList>
    </citation>
    <scope>NUCLEOTIDE SEQUENCE</scope>
    <source>
        <strain evidence="6 8">I ESC-2004</strain>
    </source>
</reference>
<keyword evidence="8" id="KW-1185">Reference proteome</keyword>
<dbReference type="HOGENOM" id="CLU_002555_6_1_1"/>
<evidence type="ECO:0000256" key="3">
    <source>
        <dbReference type="ARBA" id="ARBA00023180"/>
    </source>
</evidence>
<evidence type="ECO:0000256" key="4">
    <source>
        <dbReference type="PROSITE-ProRule" id="PRU00196"/>
    </source>
</evidence>
<dbReference type="EnsemblMetazoa" id="CapteT143594">
    <property type="protein sequence ID" value="CapteP143594"/>
    <property type="gene ID" value="CapteG143594"/>
</dbReference>
<dbReference type="PROSITE" id="PS50287">
    <property type="entry name" value="SRCR_2"/>
    <property type="match status" value="1"/>
</dbReference>
<dbReference type="Pfam" id="PF00530">
    <property type="entry name" value="SRCR"/>
    <property type="match status" value="1"/>
</dbReference>
<dbReference type="EMBL" id="KB306460">
    <property type="protein sequence ID" value="ELT99794.1"/>
    <property type="molecule type" value="Genomic_DNA"/>
</dbReference>
<dbReference type="STRING" id="283909.R7U1G4"/>
<evidence type="ECO:0000259" key="5">
    <source>
        <dbReference type="PROSITE" id="PS50287"/>
    </source>
</evidence>
<evidence type="ECO:0000256" key="1">
    <source>
        <dbReference type="ARBA" id="ARBA00022729"/>
    </source>
</evidence>
<dbReference type="InterPro" id="IPR036772">
    <property type="entry name" value="SRCR-like_dom_sf"/>
</dbReference>
<protein>
    <recommendedName>
        <fullName evidence="5">SRCR domain-containing protein</fullName>
    </recommendedName>
</protein>
<name>R7U1G4_CAPTE</name>
<keyword evidence="1" id="KW-0732">Signal</keyword>
<evidence type="ECO:0000313" key="7">
    <source>
        <dbReference type="EnsemblMetazoa" id="CapteP143594"/>
    </source>
</evidence>
<gene>
    <name evidence="6" type="ORF">CAPTEDRAFT_143594</name>
</gene>
<dbReference type="PANTHER" id="PTHR48071:SF18">
    <property type="entry name" value="DELETED IN MALIGNANT BRAIN TUMORS 1 PROTEIN-RELATED"/>
    <property type="match status" value="1"/>
</dbReference>
<dbReference type="Gene3D" id="3.10.250.10">
    <property type="entry name" value="SRCR-like domain"/>
    <property type="match status" value="1"/>
</dbReference>
<evidence type="ECO:0000313" key="8">
    <source>
        <dbReference type="Proteomes" id="UP000014760"/>
    </source>
</evidence>
<dbReference type="OrthoDB" id="422749at2759"/>
<dbReference type="PANTHER" id="PTHR48071">
    <property type="entry name" value="SRCR DOMAIN-CONTAINING PROTEIN"/>
    <property type="match status" value="1"/>
</dbReference>
<dbReference type="FunFam" id="3.10.250.10:FF:000005">
    <property type="entry name" value="Neurotrypsin isoform A"/>
    <property type="match status" value="1"/>
</dbReference>
<reference evidence="8" key="1">
    <citation type="submission" date="2012-12" db="EMBL/GenBank/DDBJ databases">
        <authorList>
            <person name="Hellsten U."/>
            <person name="Grimwood J."/>
            <person name="Chapman J.A."/>
            <person name="Shapiro H."/>
            <person name="Aerts A."/>
            <person name="Otillar R.P."/>
            <person name="Terry A.Y."/>
            <person name="Boore J.L."/>
            <person name="Simakov O."/>
            <person name="Marletaz F."/>
            <person name="Cho S.-J."/>
            <person name="Edsinger-Gonzales E."/>
            <person name="Havlak P."/>
            <person name="Kuo D.-H."/>
            <person name="Larsson T."/>
            <person name="Lv J."/>
            <person name="Arendt D."/>
            <person name="Savage R."/>
            <person name="Osoegawa K."/>
            <person name="de Jong P."/>
            <person name="Lindberg D.R."/>
            <person name="Seaver E.C."/>
            <person name="Weisblat D.A."/>
            <person name="Putnam N.H."/>
            <person name="Grigoriev I.V."/>
            <person name="Rokhsar D.S."/>
        </authorList>
    </citation>
    <scope>NUCLEOTIDE SEQUENCE</scope>
    <source>
        <strain evidence="8">I ESC-2004</strain>
    </source>
</reference>
<dbReference type="Proteomes" id="UP000014760">
    <property type="component" value="Unassembled WGS sequence"/>
</dbReference>
<organism evidence="6">
    <name type="scientific">Capitella teleta</name>
    <name type="common">Polychaete worm</name>
    <dbReference type="NCBI Taxonomy" id="283909"/>
    <lineage>
        <taxon>Eukaryota</taxon>
        <taxon>Metazoa</taxon>
        <taxon>Spiralia</taxon>
        <taxon>Lophotrochozoa</taxon>
        <taxon>Annelida</taxon>
        <taxon>Polychaeta</taxon>
        <taxon>Sedentaria</taxon>
        <taxon>Scolecida</taxon>
        <taxon>Capitellidae</taxon>
        <taxon>Capitella</taxon>
    </lineage>
</organism>
<comment type="caution">
    <text evidence="4">Lacks conserved residue(s) required for the propagation of feature annotation.</text>
</comment>
<evidence type="ECO:0000256" key="2">
    <source>
        <dbReference type="ARBA" id="ARBA00023157"/>
    </source>
</evidence>
<keyword evidence="3" id="KW-0325">Glycoprotein</keyword>
<feature type="disulfide bond" evidence="4">
    <location>
        <begin position="70"/>
        <end position="80"/>
    </location>
</feature>
<dbReference type="PROSITE" id="PS00420">
    <property type="entry name" value="SRCR_1"/>
    <property type="match status" value="1"/>
</dbReference>
<evidence type="ECO:0000313" key="6">
    <source>
        <dbReference type="EMBL" id="ELT99794.1"/>
    </source>
</evidence>
<dbReference type="SUPFAM" id="SSF56487">
    <property type="entry name" value="SRCR-like"/>
    <property type="match status" value="1"/>
</dbReference>
<dbReference type="PRINTS" id="PR00258">
    <property type="entry name" value="SPERACTRCPTR"/>
</dbReference>
<dbReference type="GO" id="GO:0016020">
    <property type="term" value="C:membrane"/>
    <property type="evidence" value="ECO:0007669"/>
    <property type="project" value="InterPro"/>
</dbReference>
<dbReference type="OMA" id="SATHNCG"/>
<feature type="non-terminal residue" evidence="6">
    <location>
        <position position="1"/>
    </location>
</feature>
<keyword evidence="2 4" id="KW-1015">Disulfide bond</keyword>